<evidence type="ECO:0000313" key="3">
    <source>
        <dbReference type="EMBL" id="MBB4915372.1"/>
    </source>
</evidence>
<accession>A0A7W7VM61</accession>
<dbReference type="InterPro" id="IPR050564">
    <property type="entry name" value="F420-G6PD/mer"/>
</dbReference>
<dbReference type="GO" id="GO:0016705">
    <property type="term" value="F:oxidoreductase activity, acting on paired donors, with incorporation or reduction of molecular oxygen"/>
    <property type="evidence" value="ECO:0007669"/>
    <property type="project" value="InterPro"/>
</dbReference>
<organism evidence="3 4">
    <name type="scientific">Streptosporangium saharense</name>
    <dbReference type="NCBI Taxonomy" id="1706840"/>
    <lineage>
        <taxon>Bacteria</taxon>
        <taxon>Bacillati</taxon>
        <taxon>Actinomycetota</taxon>
        <taxon>Actinomycetes</taxon>
        <taxon>Streptosporangiales</taxon>
        <taxon>Streptosporangiaceae</taxon>
        <taxon>Streptosporangium</taxon>
    </lineage>
</organism>
<reference evidence="3 4" key="1">
    <citation type="submission" date="2020-08" db="EMBL/GenBank/DDBJ databases">
        <title>Genomic Encyclopedia of Type Strains, Phase III (KMG-III): the genomes of soil and plant-associated and newly described type strains.</title>
        <authorList>
            <person name="Whitman W."/>
        </authorList>
    </citation>
    <scope>NUCLEOTIDE SEQUENCE [LARGE SCALE GENOMIC DNA]</scope>
    <source>
        <strain evidence="3 4">CECT 8840</strain>
    </source>
</reference>
<feature type="domain" description="Luciferase-like" evidence="2">
    <location>
        <begin position="12"/>
        <end position="262"/>
    </location>
</feature>
<dbReference type="EC" id="1.5.98.2" evidence="3"/>
<comment type="caution">
    <text evidence="3">The sequence shown here is derived from an EMBL/GenBank/DDBJ whole genome shotgun (WGS) entry which is preliminary data.</text>
</comment>
<dbReference type="EMBL" id="JACHJP010000002">
    <property type="protein sequence ID" value="MBB4915372.1"/>
    <property type="molecule type" value="Genomic_DNA"/>
</dbReference>
<dbReference type="Proteomes" id="UP000552644">
    <property type="component" value="Unassembled WGS sequence"/>
</dbReference>
<proteinExistence type="predicted"/>
<dbReference type="InterPro" id="IPR011251">
    <property type="entry name" value="Luciferase-like_dom"/>
</dbReference>
<protein>
    <submittedName>
        <fullName evidence="3">5,10-methylenetetrahydromethanopterin reductase</fullName>
        <ecNumber evidence="3">1.5.98.2</ecNumber>
    </submittedName>
</protein>
<dbReference type="SUPFAM" id="SSF51679">
    <property type="entry name" value="Bacterial luciferase-like"/>
    <property type="match status" value="1"/>
</dbReference>
<dbReference type="Pfam" id="PF00296">
    <property type="entry name" value="Bac_luciferase"/>
    <property type="match status" value="1"/>
</dbReference>
<dbReference type="GO" id="GO:0018537">
    <property type="term" value="F:coenzyme F420-dependent N5,N10-methenyltetrahydromethanopterin reductase activity"/>
    <property type="evidence" value="ECO:0007669"/>
    <property type="project" value="UniProtKB-EC"/>
</dbReference>
<dbReference type="InterPro" id="IPR036661">
    <property type="entry name" value="Luciferase-like_sf"/>
</dbReference>
<dbReference type="AlphaFoldDB" id="A0A7W7VM61"/>
<evidence type="ECO:0000256" key="1">
    <source>
        <dbReference type="ARBA" id="ARBA00023002"/>
    </source>
</evidence>
<keyword evidence="4" id="KW-1185">Reference proteome</keyword>
<dbReference type="Gene3D" id="3.20.20.30">
    <property type="entry name" value="Luciferase-like domain"/>
    <property type="match status" value="1"/>
</dbReference>
<evidence type="ECO:0000259" key="2">
    <source>
        <dbReference type="Pfam" id="PF00296"/>
    </source>
</evidence>
<sequence length="291" mass="30104">MELATSVFVPGAPFAQVVEIATRADRLGLGCVWIPDEGTHAHDPWVLFGAVAAATGGIALGLGPTNPYSRHPLITANALRGAAEHTGGRARICLAAGGTLALGPLGITADRPLARIHETITAIRAVAPGTEIWMAAKGPRMLDLAAREADGVMLAGFPTADLADVAAGLRAVRPDVRIGYRPQLAMDERSYRRQRVELAYALPDSPPALLDRLGLGPGYAERLRQAGPEAAADLVPADLVAAFSLVGTPGECAERLTELAAAVRLDQLIIPGLGTEPGHELAGILVKGAAA</sequence>
<dbReference type="PANTHER" id="PTHR43244">
    <property type="match status" value="1"/>
</dbReference>
<dbReference type="RefSeq" id="WP_184714040.1">
    <property type="nucleotide sequence ID" value="NZ_JACHJP010000002.1"/>
</dbReference>
<name>A0A7W7VM61_9ACTN</name>
<evidence type="ECO:0000313" key="4">
    <source>
        <dbReference type="Proteomes" id="UP000552644"/>
    </source>
</evidence>
<keyword evidence="1 3" id="KW-0560">Oxidoreductase</keyword>
<gene>
    <name evidence="3" type="ORF">FHS44_002457</name>
</gene>
<dbReference type="PANTHER" id="PTHR43244:SF1">
    <property type="entry name" value="5,10-METHYLENETETRAHYDROMETHANOPTERIN REDUCTASE"/>
    <property type="match status" value="1"/>
</dbReference>